<dbReference type="STRING" id="529505.SAMN05421761_103291"/>
<dbReference type="RefSeq" id="WP_076499260.1">
    <property type="nucleotide sequence ID" value="NZ_FTOP01000003.1"/>
</dbReference>
<evidence type="ECO:0000313" key="1">
    <source>
        <dbReference type="EMBL" id="SIS72548.1"/>
    </source>
</evidence>
<name>A0A1N7LFC6_9BACT</name>
<dbReference type="Pfam" id="PF05635">
    <property type="entry name" value="23S_rRNA_IVP"/>
    <property type="match status" value="1"/>
</dbReference>
<dbReference type="NCBIfam" id="TIGR02436">
    <property type="entry name" value="four helix bundle protein"/>
    <property type="match status" value="1"/>
</dbReference>
<dbReference type="EMBL" id="FTOP01000003">
    <property type="protein sequence ID" value="SIS72548.1"/>
    <property type="molecule type" value="Genomic_DNA"/>
</dbReference>
<accession>A0A1N7LFC6</accession>
<evidence type="ECO:0000313" key="2">
    <source>
        <dbReference type="Proteomes" id="UP000186026"/>
    </source>
</evidence>
<dbReference type="AlphaFoldDB" id="A0A1N7LFC6"/>
<dbReference type="Gene3D" id="1.20.1440.60">
    <property type="entry name" value="23S rRNA-intervening sequence"/>
    <property type="match status" value="1"/>
</dbReference>
<dbReference type="InterPro" id="IPR012657">
    <property type="entry name" value="23S_rRNA-intervening_sequence"/>
</dbReference>
<proteinExistence type="predicted"/>
<gene>
    <name evidence="1" type="ORF">SAMN05421761_103291</name>
</gene>
<sequence length="116" mass="13164">MGNIQRFEDLEIWQKAIDIAVEVYHLADKGLLATDFKSRGQFIDAAISISNNIAEGFEYNSNRSFINFLRYAKGSAGEVRSQAFVLVRAGRISESEYQSLYIKLESISKEIKGFMK</sequence>
<keyword evidence="2" id="KW-1185">Reference proteome</keyword>
<dbReference type="SUPFAM" id="SSF158446">
    <property type="entry name" value="IVS-encoded protein-like"/>
    <property type="match status" value="1"/>
</dbReference>
<dbReference type="InterPro" id="IPR036583">
    <property type="entry name" value="23S_rRNA_IVS_sf"/>
</dbReference>
<protein>
    <submittedName>
        <fullName evidence="1">Four helix bundle protein</fullName>
    </submittedName>
</protein>
<dbReference type="Proteomes" id="UP000186026">
    <property type="component" value="Unassembled WGS sequence"/>
</dbReference>
<reference evidence="2" key="1">
    <citation type="submission" date="2017-01" db="EMBL/GenBank/DDBJ databases">
        <authorList>
            <person name="Varghese N."/>
            <person name="Submissions S."/>
        </authorList>
    </citation>
    <scope>NUCLEOTIDE SEQUENCE [LARGE SCALE GENOMIC DNA]</scope>
    <source>
        <strain evidence="2">DSM 46698</strain>
    </source>
</reference>
<dbReference type="PANTHER" id="PTHR38471">
    <property type="entry name" value="FOUR HELIX BUNDLE PROTEIN"/>
    <property type="match status" value="1"/>
</dbReference>
<organism evidence="1 2">
    <name type="scientific">Belliella pelovolcani</name>
    <dbReference type="NCBI Taxonomy" id="529505"/>
    <lineage>
        <taxon>Bacteria</taxon>
        <taxon>Pseudomonadati</taxon>
        <taxon>Bacteroidota</taxon>
        <taxon>Cytophagia</taxon>
        <taxon>Cytophagales</taxon>
        <taxon>Cyclobacteriaceae</taxon>
        <taxon>Belliella</taxon>
    </lineage>
</organism>
<dbReference type="PANTHER" id="PTHR38471:SF2">
    <property type="entry name" value="FOUR HELIX BUNDLE PROTEIN"/>
    <property type="match status" value="1"/>
</dbReference>
<dbReference type="OrthoDB" id="5515766at2"/>